<feature type="region of interest" description="Disordered" evidence="1">
    <location>
        <begin position="1"/>
        <end position="31"/>
    </location>
</feature>
<dbReference type="EMBL" id="GBRH01177727">
    <property type="protein sequence ID" value="JAE20169.1"/>
    <property type="molecule type" value="Transcribed_RNA"/>
</dbReference>
<dbReference type="AlphaFoldDB" id="A0A0A9G9R7"/>
<reference evidence="2" key="2">
    <citation type="journal article" date="2015" name="Data Brief">
        <title>Shoot transcriptome of the giant reed, Arundo donax.</title>
        <authorList>
            <person name="Barrero R.A."/>
            <person name="Guerrero F.D."/>
            <person name="Moolhuijzen P."/>
            <person name="Goolsby J.A."/>
            <person name="Tidwell J."/>
            <person name="Bellgard S.E."/>
            <person name="Bellgard M.I."/>
        </authorList>
    </citation>
    <scope>NUCLEOTIDE SEQUENCE</scope>
    <source>
        <tissue evidence="2">Shoot tissue taken approximately 20 cm above the soil surface</tissue>
    </source>
</reference>
<evidence type="ECO:0000256" key="1">
    <source>
        <dbReference type="SAM" id="MobiDB-lite"/>
    </source>
</evidence>
<protein>
    <submittedName>
        <fullName evidence="2">Uncharacterized protein</fullName>
    </submittedName>
</protein>
<name>A0A0A9G9R7_ARUDO</name>
<sequence>MAGGGGGCRRGRGEAGAEAVGEEERGRRGEG</sequence>
<feature type="compositionally biased region" description="Basic and acidic residues" evidence="1">
    <location>
        <begin position="22"/>
        <end position="31"/>
    </location>
</feature>
<evidence type="ECO:0000313" key="2">
    <source>
        <dbReference type="EMBL" id="JAE20169.1"/>
    </source>
</evidence>
<proteinExistence type="predicted"/>
<dbReference type="EMBL" id="GBRH01195170">
    <property type="protein sequence ID" value="JAE02726.1"/>
    <property type="molecule type" value="Transcribed_RNA"/>
</dbReference>
<reference evidence="2" key="1">
    <citation type="submission" date="2014-09" db="EMBL/GenBank/DDBJ databases">
        <authorList>
            <person name="Magalhaes I.L.F."/>
            <person name="Oliveira U."/>
            <person name="Santos F.R."/>
            <person name="Vidigal T.H.D.A."/>
            <person name="Brescovit A.D."/>
            <person name="Santos A.J."/>
        </authorList>
    </citation>
    <scope>NUCLEOTIDE SEQUENCE</scope>
    <source>
        <tissue evidence="2">Shoot tissue taken approximately 20 cm above the soil surface</tissue>
    </source>
</reference>
<accession>A0A0A9G9R7</accession>
<organism evidence="2">
    <name type="scientific">Arundo donax</name>
    <name type="common">Giant reed</name>
    <name type="synonym">Donax arundinaceus</name>
    <dbReference type="NCBI Taxonomy" id="35708"/>
    <lineage>
        <taxon>Eukaryota</taxon>
        <taxon>Viridiplantae</taxon>
        <taxon>Streptophyta</taxon>
        <taxon>Embryophyta</taxon>
        <taxon>Tracheophyta</taxon>
        <taxon>Spermatophyta</taxon>
        <taxon>Magnoliopsida</taxon>
        <taxon>Liliopsida</taxon>
        <taxon>Poales</taxon>
        <taxon>Poaceae</taxon>
        <taxon>PACMAD clade</taxon>
        <taxon>Arundinoideae</taxon>
        <taxon>Arundineae</taxon>
        <taxon>Arundo</taxon>
    </lineage>
</organism>